<name>A0A077S730_WHEAT</name>
<accession>A0A077S730</accession>
<gene>
    <name evidence="2" type="ORF">TRAES_3BF142300010CFD_c1</name>
</gene>
<organism evidence="2">
    <name type="scientific">Triticum aestivum</name>
    <name type="common">Wheat</name>
    <dbReference type="NCBI Taxonomy" id="4565"/>
    <lineage>
        <taxon>Eukaryota</taxon>
        <taxon>Viridiplantae</taxon>
        <taxon>Streptophyta</taxon>
        <taxon>Embryophyta</taxon>
        <taxon>Tracheophyta</taxon>
        <taxon>Spermatophyta</taxon>
        <taxon>Magnoliopsida</taxon>
        <taxon>Liliopsida</taxon>
        <taxon>Poales</taxon>
        <taxon>Poaceae</taxon>
        <taxon>BOP clade</taxon>
        <taxon>Pooideae</taxon>
        <taxon>Triticodae</taxon>
        <taxon>Triticeae</taxon>
        <taxon>Triticinae</taxon>
        <taxon>Triticum</taxon>
    </lineage>
</organism>
<dbReference type="AlphaFoldDB" id="A0A077S730"/>
<dbReference type="ExpressionAtlas" id="A0A077S730">
    <property type="expression patterns" value="baseline and differential"/>
</dbReference>
<feature type="region of interest" description="Disordered" evidence="1">
    <location>
        <begin position="112"/>
        <end position="145"/>
    </location>
</feature>
<proteinExistence type="predicted"/>
<dbReference type="PANTHER" id="PTHR13237">
    <property type="entry name" value="SOMETHING ABOUT SILENCING PROTEIN 10-RELATED"/>
    <property type="match status" value="1"/>
</dbReference>
<dbReference type="PANTHER" id="PTHR13237:SF9">
    <property type="entry name" value="NEUROGUIDIN"/>
    <property type="match status" value="1"/>
</dbReference>
<evidence type="ECO:0000256" key="1">
    <source>
        <dbReference type="SAM" id="MobiDB-lite"/>
    </source>
</evidence>
<dbReference type="EMBL" id="HG670306">
    <property type="protein sequence ID" value="CDM85807.1"/>
    <property type="molecule type" value="Genomic_DNA"/>
</dbReference>
<sequence length="166" mass="18523">MTAVVAEADEERKAQALVRDDAPKLLATFKEMKDGLNLVRTKVELLTRKEEPAAELLPGSCLLPATQGQGAVRRQPPVVRSLVEIRLFLEKIRPIDKKMEYQIQKLTNAADGAAAQDKVPEAEGKDGIYVPPRIGPAAMDDNHSKDAIRKEERLLRMATENPYLRR</sequence>
<protein>
    <submittedName>
        <fullName evidence="2">Uncharacterized protein</fullName>
    </submittedName>
</protein>
<evidence type="ECO:0000313" key="2">
    <source>
        <dbReference type="EMBL" id="CDM85807.1"/>
    </source>
</evidence>
<dbReference type="HOGENOM" id="CLU_1605687_0_0_1"/>
<reference evidence="2" key="1">
    <citation type="journal article" date="2014" name="Science">
        <title>Structural and functional partitioning of bread wheat chromosome 3B.</title>
        <authorList>
            <person name="Choulet F."/>
            <person name="Alberti A."/>
            <person name="Theil S."/>
            <person name="Glover N."/>
            <person name="Barbe V."/>
            <person name="Daron J."/>
            <person name="Pingault L."/>
            <person name="Sourdille P."/>
            <person name="Couloux A."/>
            <person name="Paux E."/>
            <person name="Leroy P."/>
            <person name="Mangenot S."/>
            <person name="Guilhot N."/>
            <person name="Le Gouis J."/>
            <person name="Balfourier F."/>
            <person name="Alaux M."/>
            <person name="Jamilloux V."/>
            <person name="Poulain J."/>
            <person name="Durand C."/>
            <person name="Bellec A."/>
            <person name="Gaspin C."/>
            <person name="Safar J."/>
            <person name="Dolezel J."/>
            <person name="Rogers J."/>
            <person name="Vandepoele K."/>
            <person name="Aury J.M."/>
            <person name="Mayer K."/>
            <person name="Berges H."/>
            <person name="Quesneville H."/>
            <person name="Wincker P."/>
            <person name="Feuillet C."/>
        </authorList>
    </citation>
    <scope>NUCLEOTIDE SEQUENCE</scope>
</reference>